<evidence type="ECO:0000313" key="1">
    <source>
        <dbReference type="EMBL" id="KYN28094.1"/>
    </source>
</evidence>
<organism evidence="1 2">
    <name type="scientific">Trachymyrmex cornetzi</name>
    <dbReference type="NCBI Taxonomy" id="471704"/>
    <lineage>
        <taxon>Eukaryota</taxon>
        <taxon>Metazoa</taxon>
        <taxon>Ecdysozoa</taxon>
        <taxon>Arthropoda</taxon>
        <taxon>Hexapoda</taxon>
        <taxon>Insecta</taxon>
        <taxon>Pterygota</taxon>
        <taxon>Neoptera</taxon>
        <taxon>Endopterygota</taxon>
        <taxon>Hymenoptera</taxon>
        <taxon>Apocrita</taxon>
        <taxon>Aculeata</taxon>
        <taxon>Formicoidea</taxon>
        <taxon>Formicidae</taxon>
        <taxon>Myrmicinae</taxon>
        <taxon>Trachymyrmex</taxon>
    </lineage>
</organism>
<sequence length="79" mass="8787">MPQSRYKSVDCKRRFVVGLTAKEKRATFGGDTKAGDGTRIRDATGLHCELINHIALYLAADDAKLFNSLPSLEMEWEGD</sequence>
<dbReference type="AlphaFoldDB" id="A0A195EJN9"/>
<name>A0A195EJN9_9HYME</name>
<protein>
    <submittedName>
        <fullName evidence="1">Uncharacterized protein</fullName>
    </submittedName>
</protein>
<dbReference type="EMBL" id="KQ978822">
    <property type="protein sequence ID" value="KYN28094.1"/>
    <property type="molecule type" value="Genomic_DNA"/>
</dbReference>
<reference evidence="1 2" key="1">
    <citation type="submission" date="2015-09" db="EMBL/GenBank/DDBJ databases">
        <title>Trachymyrmex cornetzi WGS genome.</title>
        <authorList>
            <person name="Nygaard S."/>
            <person name="Hu H."/>
            <person name="Boomsma J."/>
            <person name="Zhang G."/>
        </authorList>
    </citation>
    <scope>NUCLEOTIDE SEQUENCE [LARGE SCALE GENOMIC DNA]</scope>
    <source>
        <strain evidence="1">Tcor2-1</strain>
        <tissue evidence="1">Whole body</tissue>
    </source>
</reference>
<keyword evidence="2" id="KW-1185">Reference proteome</keyword>
<proteinExistence type="predicted"/>
<accession>A0A195EJN9</accession>
<dbReference type="Proteomes" id="UP000078492">
    <property type="component" value="Unassembled WGS sequence"/>
</dbReference>
<gene>
    <name evidence="1" type="ORF">ALC57_02530</name>
</gene>
<evidence type="ECO:0000313" key="2">
    <source>
        <dbReference type="Proteomes" id="UP000078492"/>
    </source>
</evidence>